<dbReference type="VEuPathDB" id="VectorBase:GAUT010321"/>
<evidence type="ECO:0000256" key="1">
    <source>
        <dbReference type="SAM" id="MobiDB-lite"/>
    </source>
</evidence>
<reference evidence="2" key="1">
    <citation type="submission" date="2020-05" db="UniProtKB">
        <authorList>
            <consortium name="EnsemblMetazoa"/>
        </authorList>
    </citation>
    <scope>IDENTIFICATION</scope>
    <source>
        <strain evidence="2">TTRI</strain>
    </source>
</reference>
<dbReference type="AlphaFoldDB" id="A0A1A9UNG9"/>
<proteinExistence type="predicted"/>
<feature type="region of interest" description="Disordered" evidence="1">
    <location>
        <begin position="1"/>
        <end position="45"/>
    </location>
</feature>
<evidence type="ECO:0000313" key="2">
    <source>
        <dbReference type="EnsemblMetazoa" id="GAUT010321-PA"/>
    </source>
</evidence>
<feature type="compositionally biased region" description="Polar residues" evidence="1">
    <location>
        <begin position="1"/>
        <end position="25"/>
    </location>
</feature>
<feature type="compositionally biased region" description="Polar residues" evidence="1">
    <location>
        <begin position="33"/>
        <end position="45"/>
    </location>
</feature>
<dbReference type="Proteomes" id="UP000078200">
    <property type="component" value="Unassembled WGS sequence"/>
</dbReference>
<dbReference type="EnsemblMetazoa" id="GAUT010321-RA">
    <property type="protein sequence ID" value="GAUT010321-PA"/>
    <property type="gene ID" value="GAUT010321"/>
</dbReference>
<evidence type="ECO:0000313" key="3">
    <source>
        <dbReference type="Proteomes" id="UP000078200"/>
    </source>
</evidence>
<accession>A0A1A9UNG9</accession>
<protein>
    <submittedName>
        <fullName evidence="2">Uncharacterized protein</fullName>
    </submittedName>
</protein>
<organism evidence="2 3">
    <name type="scientific">Glossina austeni</name>
    <name type="common">Savannah tsetse fly</name>
    <dbReference type="NCBI Taxonomy" id="7395"/>
    <lineage>
        <taxon>Eukaryota</taxon>
        <taxon>Metazoa</taxon>
        <taxon>Ecdysozoa</taxon>
        <taxon>Arthropoda</taxon>
        <taxon>Hexapoda</taxon>
        <taxon>Insecta</taxon>
        <taxon>Pterygota</taxon>
        <taxon>Neoptera</taxon>
        <taxon>Endopterygota</taxon>
        <taxon>Diptera</taxon>
        <taxon>Brachycera</taxon>
        <taxon>Muscomorpha</taxon>
        <taxon>Hippoboscoidea</taxon>
        <taxon>Glossinidae</taxon>
        <taxon>Glossina</taxon>
    </lineage>
</organism>
<sequence length="431" mass="50223">MISGTIHQRNSMMITTTHTQTQPHSMSERDKQQGQQNISLPNKQETRLDAQNLQYFNDIAMYKKPEAKYSKRSKRNANYYTFETIDEHSLSELRKVYKNNLKEITLNPNENPTETLMRYDAESIREALETVNAHPEPIQVIHEPQETVQLNKQHHLLSGEMGKPQFAYKVRPRYNFIDKHANDIKKSFNEIQSESHYDYYNLPLRDHFGIEPNAHIKTKTEPISHIKSEYGLTYSRTDPTPHYQSSKGDQIFSRLINAISDDSAKCCNECQRRILHGFEEILKSFKCEICEQTKANCSDLLNINKTLQSNYSLKRDTSHERFVQSDLKCNETEDVTDEDDVANSSQSSVVMRNVKRNTQLTQNHKHSVTSSIDELDQSDDIAEILSFLNELRKQIKRNYKKRPEKQSKSLKNCKIKCREENGKAKNERKAS</sequence>
<keyword evidence="3" id="KW-1185">Reference proteome</keyword>
<name>A0A1A9UNG9_GLOAU</name>